<proteinExistence type="predicted"/>
<feature type="compositionally biased region" description="Basic and acidic residues" evidence="1">
    <location>
        <begin position="130"/>
        <end position="140"/>
    </location>
</feature>
<keyword evidence="2" id="KW-0472">Membrane</keyword>
<feature type="transmembrane region" description="Helical" evidence="2">
    <location>
        <begin position="30"/>
        <end position="51"/>
    </location>
</feature>
<dbReference type="CDD" id="cd12797">
    <property type="entry name" value="M23_peptidase"/>
    <property type="match status" value="1"/>
</dbReference>
<evidence type="ECO:0000313" key="5">
    <source>
        <dbReference type="Proteomes" id="UP001597541"/>
    </source>
</evidence>
<dbReference type="PANTHER" id="PTHR21666">
    <property type="entry name" value="PEPTIDASE-RELATED"/>
    <property type="match status" value="1"/>
</dbReference>
<evidence type="ECO:0000259" key="3">
    <source>
        <dbReference type="Pfam" id="PF01551"/>
    </source>
</evidence>
<gene>
    <name evidence="4" type="ORF">ACFSUF_15705</name>
</gene>
<reference evidence="5" key="1">
    <citation type="journal article" date="2019" name="Int. J. Syst. Evol. Microbiol.">
        <title>The Global Catalogue of Microorganisms (GCM) 10K type strain sequencing project: providing services to taxonomists for standard genome sequencing and annotation.</title>
        <authorList>
            <consortium name="The Broad Institute Genomics Platform"/>
            <consortium name="The Broad Institute Genome Sequencing Center for Infectious Disease"/>
            <person name="Wu L."/>
            <person name="Ma J."/>
        </authorList>
    </citation>
    <scope>NUCLEOTIDE SEQUENCE [LARGE SCALE GENOMIC DNA]</scope>
    <source>
        <strain evidence="5">KCTC 3950</strain>
    </source>
</reference>
<dbReference type="InterPro" id="IPR016047">
    <property type="entry name" value="M23ase_b-sheet_dom"/>
</dbReference>
<dbReference type="InterPro" id="IPR011055">
    <property type="entry name" value="Dup_hybrid_motif"/>
</dbReference>
<keyword evidence="2" id="KW-1133">Transmembrane helix</keyword>
<sequence length="339" mass="37445">MSIKWLTKRFTIVLIPGAAASVRRFHLPYAVAYAIIGVLLAGGTLAAFFYARHAESALVNMGLKQQLDGLAASYEQQLTDKNRLLTDKNRQLEEMQNKVIALSRQAGEVKQQVEEMKKLESDLRSYSSDTKTKEPAHTVSKESPLFRQKEGIGGTEIPATELGIEQLSKQAGLSFENSSKQLAALQGSFTLVKQEVLRKARELRHTPNLWPSDTHRITSAFGYREDPFTSRPTFHGGIDFGGPVGSPVYSTADGVVVEAGEDKARGLNIVVEHKQGLRTWYMHLSKLQVEQGDTVQKGQTIGLLGNTGRSTGPHLHYEILVNGEKVDPELYLNESKGDK</sequence>
<keyword evidence="2" id="KW-0812">Transmembrane</keyword>
<dbReference type="InterPro" id="IPR050570">
    <property type="entry name" value="Cell_wall_metabolism_enzyme"/>
</dbReference>
<evidence type="ECO:0000313" key="4">
    <source>
        <dbReference type="EMBL" id="MFD2613862.1"/>
    </source>
</evidence>
<dbReference type="Pfam" id="PF01551">
    <property type="entry name" value="Peptidase_M23"/>
    <property type="match status" value="1"/>
</dbReference>
<dbReference type="Gene3D" id="2.70.70.10">
    <property type="entry name" value="Glucose Permease (Domain IIA)"/>
    <property type="match status" value="1"/>
</dbReference>
<dbReference type="EMBL" id="JBHUME010000009">
    <property type="protein sequence ID" value="MFD2613862.1"/>
    <property type="molecule type" value="Genomic_DNA"/>
</dbReference>
<name>A0ABW5PER8_9BACL</name>
<accession>A0ABW5PER8</accession>
<feature type="region of interest" description="Disordered" evidence="1">
    <location>
        <begin position="120"/>
        <end position="152"/>
    </location>
</feature>
<dbReference type="PANTHER" id="PTHR21666:SF270">
    <property type="entry name" value="MUREIN HYDROLASE ACTIVATOR ENVC"/>
    <property type="match status" value="1"/>
</dbReference>
<keyword evidence="5" id="KW-1185">Reference proteome</keyword>
<dbReference type="Proteomes" id="UP001597541">
    <property type="component" value="Unassembled WGS sequence"/>
</dbReference>
<evidence type="ECO:0000256" key="1">
    <source>
        <dbReference type="SAM" id="MobiDB-lite"/>
    </source>
</evidence>
<dbReference type="RefSeq" id="WP_377604095.1">
    <property type="nucleotide sequence ID" value="NZ_JBHUME010000009.1"/>
</dbReference>
<evidence type="ECO:0000256" key="2">
    <source>
        <dbReference type="SAM" id="Phobius"/>
    </source>
</evidence>
<comment type="caution">
    <text evidence="4">The sequence shown here is derived from an EMBL/GenBank/DDBJ whole genome shotgun (WGS) entry which is preliminary data.</text>
</comment>
<protein>
    <submittedName>
        <fullName evidence="4">M23 family metallopeptidase</fullName>
    </submittedName>
</protein>
<organism evidence="4 5">
    <name type="scientific">Paenibacillus gansuensis</name>
    <dbReference type="NCBI Taxonomy" id="306542"/>
    <lineage>
        <taxon>Bacteria</taxon>
        <taxon>Bacillati</taxon>
        <taxon>Bacillota</taxon>
        <taxon>Bacilli</taxon>
        <taxon>Bacillales</taxon>
        <taxon>Paenibacillaceae</taxon>
        <taxon>Paenibacillus</taxon>
    </lineage>
</organism>
<dbReference type="SUPFAM" id="SSF51261">
    <property type="entry name" value="Duplicated hybrid motif"/>
    <property type="match status" value="1"/>
</dbReference>
<feature type="domain" description="M23ase beta-sheet core" evidence="3">
    <location>
        <begin position="234"/>
        <end position="328"/>
    </location>
</feature>